<keyword evidence="4" id="KW-0624">Polysaccharide degradation</keyword>
<dbReference type="InterPro" id="IPR008928">
    <property type="entry name" value="6-hairpin_glycosidase_sf"/>
</dbReference>
<keyword evidence="2 4" id="KW-0378">Hydrolase</keyword>
<dbReference type="GO" id="GO:0016798">
    <property type="term" value="F:hydrolase activity, acting on glycosyl bonds"/>
    <property type="evidence" value="ECO:0007669"/>
    <property type="project" value="UniProtKB-KW"/>
</dbReference>
<proteinExistence type="inferred from homology"/>
<evidence type="ECO:0000256" key="1">
    <source>
        <dbReference type="ARBA" id="ARBA00009209"/>
    </source>
</evidence>
<dbReference type="Proteomes" id="UP000661649">
    <property type="component" value="Unassembled WGS sequence"/>
</dbReference>
<dbReference type="GO" id="GO:0045493">
    <property type="term" value="P:xylan catabolic process"/>
    <property type="evidence" value="ECO:0007669"/>
    <property type="project" value="UniProtKB-KW"/>
</dbReference>
<comment type="similarity">
    <text evidence="1">Belongs to the glycosyl hydrolase 8 (cellulase D) family.</text>
</comment>
<evidence type="ECO:0000313" key="5">
    <source>
        <dbReference type="Proteomes" id="UP000661649"/>
    </source>
</evidence>
<comment type="caution">
    <text evidence="4">The sequence shown here is derived from an EMBL/GenBank/DDBJ whole genome shotgun (WGS) entry which is preliminary data.</text>
</comment>
<dbReference type="PRINTS" id="PR00735">
    <property type="entry name" value="GLHYDRLASE8"/>
</dbReference>
<gene>
    <name evidence="4" type="ORF">H8712_07590</name>
</gene>
<dbReference type="InterPro" id="IPR012341">
    <property type="entry name" value="6hp_glycosidase-like_sf"/>
</dbReference>
<organism evidence="4 5">
    <name type="scientific">Blautia stercoris</name>
    <dbReference type="NCBI Taxonomy" id="871664"/>
    <lineage>
        <taxon>Bacteria</taxon>
        <taxon>Bacillati</taxon>
        <taxon>Bacillota</taxon>
        <taxon>Clostridia</taxon>
        <taxon>Lachnospirales</taxon>
        <taxon>Lachnospiraceae</taxon>
        <taxon>Blautia</taxon>
    </lineage>
</organism>
<dbReference type="SUPFAM" id="SSF48208">
    <property type="entry name" value="Six-hairpin glycosidases"/>
    <property type="match status" value="1"/>
</dbReference>
<dbReference type="EMBL" id="JACRTP010000003">
    <property type="protein sequence ID" value="MBC8628475.1"/>
    <property type="molecule type" value="Genomic_DNA"/>
</dbReference>
<dbReference type="Gene3D" id="1.50.10.10">
    <property type="match status" value="1"/>
</dbReference>
<evidence type="ECO:0000256" key="3">
    <source>
        <dbReference type="ARBA" id="ARBA00023295"/>
    </source>
</evidence>
<evidence type="ECO:0000313" key="4">
    <source>
        <dbReference type="EMBL" id="MBC8628475.1"/>
    </source>
</evidence>
<name>A0ABR7PAN8_9FIRM</name>
<keyword evidence="4" id="KW-0858">Xylan degradation</keyword>
<dbReference type="InterPro" id="IPR002037">
    <property type="entry name" value="Glyco_hydro_8"/>
</dbReference>
<dbReference type="Pfam" id="PF01270">
    <property type="entry name" value="Glyco_hydro_8"/>
    <property type="match status" value="1"/>
</dbReference>
<reference evidence="4 5" key="1">
    <citation type="submission" date="2020-08" db="EMBL/GenBank/DDBJ databases">
        <title>Genome public.</title>
        <authorList>
            <person name="Liu C."/>
            <person name="Sun Q."/>
        </authorList>
    </citation>
    <scope>NUCLEOTIDE SEQUENCE [LARGE SCALE GENOMIC DNA]</scope>
    <source>
        <strain evidence="4 5">3_YM_SP_D4_24.mj</strain>
    </source>
</reference>
<sequence length="380" mass="44545">MTAAYQTGKYRNVFLECGYSKEEIQERVEKTFETIFYGTEEERFYHEVGEDMAYVEDTGNHDVRTEGMSYAMMVCVQMNRKEEFDRLWKWVRTYMYIPKGPGKNYFAWSCGTDGTWNSDGPAPDGEEFFAMSLFFAWRRWGDGEGIFEYSKEARAILKECVHKGEPGQPGDSMWDAKNHLIKFIPNCDFSDPSYHLPHFYELFAKWANPEDREFWKEAAKASRDYLHKACHPKTGLSAEYADYDGTPHKGHQEIFGRHDWYYSDAYRTIANIGLDYEWFGVDSWQVENANHLQKFYCEDQKLHWDGVFLTDGTRLEEKALHPVAIIATNAQASLAANGPYAKECVEKFWNTPLRTGDRRYYDNFLYMFSMLALSGNYRIY</sequence>
<dbReference type="RefSeq" id="WP_022304291.1">
    <property type="nucleotide sequence ID" value="NZ_DAWEED010000157.1"/>
</dbReference>
<protein>
    <submittedName>
        <fullName evidence="4">Xylanase</fullName>
    </submittedName>
</protein>
<keyword evidence="5" id="KW-1185">Reference proteome</keyword>
<accession>A0ABR7PAN8</accession>
<keyword evidence="3 4" id="KW-0326">Glycosidase</keyword>
<evidence type="ECO:0000256" key="2">
    <source>
        <dbReference type="ARBA" id="ARBA00022801"/>
    </source>
</evidence>
<keyword evidence="4" id="KW-0119">Carbohydrate metabolism</keyword>